<feature type="chain" id="PRO_5032523510" evidence="1">
    <location>
        <begin position="23"/>
        <end position="174"/>
    </location>
</feature>
<protein>
    <submittedName>
        <fullName evidence="2">Uncharacterized protein</fullName>
    </submittedName>
</protein>
<dbReference type="InterPro" id="IPR010221">
    <property type="entry name" value="VCBS_dom"/>
</dbReference>
<comment type="caution">
    <text evidence="2">The sequence shown here is derived from an EMBL/GenBank/DDBJ whole genome shotgun (WGS) entry which is preliminary data.</text>
</comment>
<dbReference type="Gene3D" id="2.60.40.1880">
    <property type="entry name" value="Invasion associated locus B (IalB) protein"/>
    <property type="match status" value="1"/>
</dbReference>
<name>A0A832J381_9GAMM</name>
<dbReference type="InterPro" id="IPR010642">
    <property type="entry name" value="Invasion_prot_B"/>
</dbReference>
<proteinExistence type="predicted"/>
<evidence type="ECO:0000313" key="2">
    <source>
        <dbReference type="EMBL" id="HHJ80770.1"/>
    </source>
</evidence>
<reference evidence="2" key="1">
    <citation type="journal article" date="2020" name="mSystems">
        <title>Genome- and Community-Level Interaction Insights into Carbon Utilization and Element Cycling Functions of Hydrothermarchaeota in Hydrothermal Sediment.</title>
        <authorList>
            <person name="Zhou Z."/>
            <person name="Liu Y."/>
            <person name="Xu W."/>
            <person name="Pan J."/>
            <person name="Luo Z.H."/>
            <person name="Li M."/>
        </authorList>
    </citation>
    <scope>NUCLEOTIDE SEQUENCE [LARGE SCALE GENOMIC DNA]</scope>
    <source>
        <strain evidence="2">HyVt-505</strain>
    </source>
</reference>
<dbReference type="Proteomes" id="UP000885832">
    <property type="component" value="Unassembled WGS sequence"/>
</dbReference>
<accession>A0A832J381</accession>
<dbReference type="Pfam" id="PF06776">
    <property type="entry name" value="IalB"/>
    <property type="match status" value="1"/>
</dbReference>
<feature type="signal peptide" evidence="1">
    <location>
        <begin position="1"/>
        <end position="22"/>
    </location>
</feature>
<sequence length="174" mass="18821">MKLNYSMLTLLASMLCSPFVQAAGQHGNWSLNEAENAAAGISGTSISSQSKEALQGSGKTGKIELGYSCNGDFYLLANDMGFAIDRVDCGPYGCKKRQYGQIQFDKKPVTDAEFEIMSNSKGMYLLSDKTMLVNAMKAGNNVHLTLKLAHTDGKEQTATFSLKGFTAAYNWCGK</sequence>
<dbReference type="EMBL" id="DRNF01000251">
    <property type="protein sequence ID" value="HHJ80770.1"/>
    <property type="molecule type" value="Genomic_DNA"/>
</dbReference>
<dbReference type="AlphaFoldDB" id="A0A832J381"/>
<organism evidence="2">
    <name type="scientific">Candidatus Tenderia electrophaga</name>
    <dbReference type="NCBI Taxonomy" id="1748243"/>
    <lineage>
        <taxon>Bacteria</taxon>
        <taxon>Pseudomonadati</taxon>
        <taxon>Pseudomonadota</taxon>
        <taxon>Gammaproteobacteria</taxon>
        <taxon>Candidatus Tenderiales</taxon>
        <taxon>Candidatus Tenderiaceae</taxon>
        <taxon>Candidatus Tenderia</taxon>
    </lineage>
</organism>
<keyword evidence="1" id="KW-0732">Signal</keyword>
<gene>
    <name evidence="2" type="ORF">ENJ65_03960</name>
</gene>
<dbReference type="InterPro" id="IPR038696">
    <property type="entry name" value="IalB_sf"/>
</dbReference>
<dbReference type="NCBIfam" id="TIGR01965">
    <property type="entry name" value="VCBS_repeat"/>
    <property type="match status" value="1"/>
</dbReference>
<evidence type="ECO:0000256" key="1">
    <source>
        <dbReference type="SAM" id="SignalP"/>
    </source>
</evidence>